<proteinExistence type="predicted"/>
<feature type="domain" description="PDEase" evidence="3">
    <location>
        <begin position="367"/>
        <end position="714"/>
    </location>
</feature>
<dbReference type="Gene3D" id="3.30.450.40">
    <property type="match status" value="1"/>
</dbReference>
<dbReference type="InterPro" id="IPR002073">
    <property type="entry name" value="PDEase_catalytic_dom"/>
</dbReference>
<evidence type="ECO:0000259" key="3">
    <source>
        <dbReference type="PROSITE" id="PS51845"/>
    </source>
</evidence>
<dbReference type="SUPFAM" id="SSF55781">
    <property type="entry name" value="GAF domain-like"/>
    <property type="match status" value="1"/>
</dbReference>
<dbReference type="EMBL" id="AP028909">
    <property type="protein sequence ID" value="BES87820.1"/>
    <property type="molecule type" value="Genomic_DNA"/>
</dbReference>
<evidence type="ECO:0000256" key="1">
    <source>
        <dbReference type="ARBA" id="ARBA00022723"/>
    </source>
</evidence>
<evidence type="ECO:0000313" key="5">
    <source>
        <dbReference type="Proteomes" id="UP001307889"/>
    </source>
</evidence>
<keyword evidence="2" id="KW-0378">Hydrolase</keyword>
<dbReference type="PROSITE" id="PS51845">
    <property type="entry name" value="PDEASE_I_2"/>
    <property type="match status" value="1"/>
</dbReference>
<dbReference type="InterPro" id="IPR036971">
    <property type="entry name" value="PDEase_catalytic_dom_sf"/>
</dbReference>
<dbReference type="Gene3D" id="1.10.1300.10">
    <property type="entry name" value="3'5'-cyclic nucleotide phosphodiesterase, catalytic domain"/>
    <property type="match status" value="1"/>
</dbReference>
<protein>
    <submittedName>
        <fullName evidence="4">Phosphodiesterase</fullName>
    </submittedName>
</protein>
<dbReference type="SUPFAM" id="SSF109604">
    <property type="entry name" value="HD-domain/PDEase-like"/>
    <property type="match status" value="1"/>
</dbReference>
<organism evidence="4 5">
    <name type="scientific">Nesidiocoris tenuis</name>
    <dbReference type="NCBI Taxonomy" id="355587"/>
    <lineage>
        <taxon>Eukaryota</taxon>
        <taxon>Metazoa</taxon>
        <taxon>Ecdysozoa</taxon>
        <taxon>Arthropoda</taxon>
        <taxon>Hexapoda</taxon>
        <taxon>Insecta</taxon>
        <taxon>Pterygota</taxon>
        <taxon>Neoptera</taxon>
        <taxon>Paraneoptera</taxon>
        <taxon>Hemiptera</taxon>
        <taxon>Heteroptera</taxon>
        <taxon>Panheteroptera</taxon>
        <taxon>Cimicomorpha</taxon>
        <taxon>Miridae</taxon>
        <taxon>Dicyphina</taxon>
        <taxon>Nesidiocoris</taxon>
    </lineage>
</organism>
<sequence length="729" mass="83613">MFYDWNWNKERNKKRYCEGGNEPTFKGLNLRHSDPGKLFALLSELDDETCPPIERKINGYLMDVTGAALTFFLHVPLLDEDLEINVMGDTVLQETFFLPADSDFARRIVKANSPLLADDAAGIDAELVTLLSKNLKRSANEHFRNVLLLPVNMEGCRTPFFCGIVNSSTRLGGMEKNRTLVLECLSYCKAVVRSTFICDTEKMHIAKSRSVLKTAALAFTNVNSEIGLATILRKETTLSMDASRAKIYFFKKLKDEGYTRLIEFDEPHEKAELVSLEKTMQAFISIPEIVINKNPGESFVFPDIENCLSNYEIRTFMSFPTFCNGVANGHVEVFNKQKAKRFSKTDQKMAECLGCFYGLAIEALWKFKNLRERILKNDMTDSILMRRANIHCLGVKDIIACPDFHAYNHLLEFGFKPYDVQDEHTICVILGILEELDFIRHFQLTEVGIVRFLLSVKKAHGNLPYHNWYHGFGTAHFVFMLFYSLSILKNGVFSQIEGFALLIAALAHDVDFRGCTTPFQVFAGDTLASLYSSAGGLQQRLGLASVLQMIVHPYCNILSNMDTSDFKTFISLLQLLFADLNLDFYVDRMDDVYAMTFEKYDRQKTTNVRNLLSLCLVCAEFSDYSRPWNYFMSIHDRQMLEFYRSEERRATDGPFDLDDAILKPKVQIDLQINFMRCFVLPTFENLHIMFPTFYACYKTAETNMRRLKELRELVQKFPGSSISDLISFQ</sequence>
<keyword evidence="5" id="KW-1185">Reference proteome</keyword>
<name>A0ABN7A6G2_9HEMI</name>
<dbReference type="PANTHER" id="PTHR11347">
    <property type="entry name" value="CYCLIC NUCLEOTIDE PHOSPHODIESTERASE"/>
    <property type="match status" value="1"/>
</dbReference>
<evidence type="ECO:0000256" key="2">
    <source>
        <dbReference type="ARBA" id="ARBA00022801"/>
    </source>
</evidence>
<dbReference type="InterPro" id="IPR029016">
    <property type="entry name" value="GAF-like_dom_sf"/>
</dbReference>
<accession>A0ABN7A6G2</accession>
<gene>
    <name evidence="4" type="ORF">NTJ_00625</name>
</gene>
<evidence type="ECO:0000313" key="4">
    <source>
        <dbReference type="EMBL" id="BES87820.1"/>
    </source>
</evidence>
<reference evidence="4 5" key="1">
    <citation type="submission" date="2023-09" db="EMBL/GenBank/DDBJ databases">
        <title>Nesidiocoris tenuis whole genome shotgun sequence.</title>
        <authorList>
            <person name="Shibata T."/>
            <person name="Shimoda M."/>
            <person name="Kobayashi T."/>
            <person name="Uehara T."/>
        </authorList>
    </citation>
    <scope>NUCLEOTIDE SEQUENCE [LARGE SCALE GENOMIC DNA]</scope>
    <source>
        <strain evidence="4 5">Japan</strain>
    </source>
</reference>
<dbReference type="Proteomes" id="UP001307889">
    <property type="component" value="Chromosome 1"/>
</dbReference>
<keyword evidence="1" id="KW-0479">Metal-binding</keyword>
<dbReference type="Pfam" id="PF00233">
    <property type="entry name" value="PDEase_I"/>
    <property type="match status" value="1"/>
</dbReference>